<accession>A0A1J0MDM2</accession>
<dbReference type="InterPro" id="IPR044925">
    <property type="entry name" value="His-Me_finger_sf"/>
</dbReference>
<dbReference type="EMBL" id="KY087992">
    <property type="protein sequence ID" value="APD19224.1"/>
    <property type="molecule type" value="Genomic_DNA"/>
</dbReference>
<dbReference type="InterPro" id="IPR038563">
    <property type="entry name" value="Endonuclease_7_sf"/>
</dbReference>
<reference evidence="2" key="1">
    <citation type="submission" date="2016-11" db="EMBL/GenBank/DDBJ databases">
        <authorList>
            <person name="Jaros S."/>
            <person name="Januszkiewicz K."/>
            <person name="Wedrychowicz H."/>
        </authorList>
    </citation>
    <scope>NUCLEOTIDE SEQUENCE [LARGE SCALE GENOMIC DNA]</scope>
</reference>
<evidence type="ECO:0000313" key="1">
    <source>
        <dbReference type="EMBL" id="APD19224.1"/>
    </source>
</evidence>
<dbReference type="GO" id="GO:0004519">
    <property type="term" value="F:endonuclease activity"/>
    <property type="evidence" value="ECO:0007669"/>
    <property type="project" value="UniProtKB-KW"/>
</dbReference>
<organism evidence="1 2">
    <name type="scientific">Mycobacterium phage Mitti</name>
    <dbReference type="NCBI Taxonomy" id="1917488"/>
    <lineage>
        <taxon>Viruses</taxon>
        <taxon>Duplodnaviria</taxon>
        <taxon>Heunggongvirae</taxon>
        <taxon>Uroviricota</taxon>
        <taxon>Caudoviricetes</taxon>
        <taxon>Weiservirinae</taxon>
        <taxon>Fionnbharthvirus</taxon>
        <taxon>Fionnbharthvirus fionnbharth</taxon>
    </lineage>
</organism>
<dbReference type="SUPFAM" id="SSF54060">
    <property type="entry name" value="His-Me finger endonucleases"/>
    <property type="match status" value="1"/>
</dbReference>
<keyword evidence="1" id="KW-0255">Endonuclease</keyword>
<keyword evidence="1" id="KW-0378">Hydrolase</keyword>
<dbReference type="Gene3D" id="3.40.1800.10">
    <property type="entry name" value="His-Me finger endonucleases"/>
    <property type="match status" value="1"/>
</dbReference>
<proteinExistence type="predicted"/>
<protein>
    <submittedName>
        <fullName evidence="1">HNH endonuclease</fullName>
    </submittedName>
</protein>
<dbReference type="Proteomes" id="UP000224050">
    <property type="component" value="Segment"/>
</dbReference>
<evidence type="ECO:0000313" key="2">
    <source>
        <dbReference type="Proteomes" id="UP000224050"/>
    </source>
</evidence>
<keyword evidence="1" id="KW-0540">Nuclease</keyword>
<name>A0A1J0MDM2_9CAUD</name>
<sequence length="166" mass="18435">MPVLREVDVAEVVCKDCIAEGITTVRKPALDAEGNPVPGKRCVTHWRAVRKARRQRAHERHVERQFSLSPEQYQALYEAQGGRCFICQHATGKSKKLAVDHEHNRPGCDHAPDVGCPECVRCLACTTCNRIVLGRYSVQALARAIVALVNPPARRVLAQHQEVVQG</sequence>
<gene>
    <name evidence="1" type="ORF">SEA_MITTI_76</name>
</gene>
<dbReference type="InterPro" id="IPR004211">
    <property type="entry name" value="Endonuclease_7"/>
</dbReference>
<dbReference type="Pfam" id="PF02945">
    <property type="entry name" value="Endonuclease_7"/>
    <property type="match status" value="1"/>
</dbReference>